<reference evidence="4 5" key="1">
    <citation type="submission" date="2017-09" db="EMBL/GenBank/DDBJ databases">
        <title>Depth-based differentiation of microbial function through sediment-hosted aquifers and enrichment of novel symbionts in the deep terrestrial subsurface.</title>
        <authorList>
            <person name="Probst A.J."/>
            <person name="Ladd B."/>
            <person name="Jarett J.K."/>
            <person name="Geller-Mcgrath D.E."/>
            <person name="Sieber C.M."/>
            <person name="Emerson J.B."/>
            <person name="Anantharaman K."/>
            <person name="Thomas B.C."/>
            <person name="Malmstrom R."/>
            <person name="Stieglmeier M."/>
            <person name="Klingl A."/>
            <person name="Woyke T."/>
            <person name="Ryan C.M."/>
            <person name="Banfield J.F."/>
        </authorList>
    </citation>
    <scope>NUCLEOTIDE SEQUENCE [LARGE SCALE GENOMIC DNA]</scope>
    <source>
        <strain evidence="4">CG23_combo_of_CG06-09_8_20_14_all_54_14</strain>
    </source>
</reference>
<dbReference type="InterPro" id="IPR012337">
    <property type="entry name" value="RNaseH-like_sf"/>
</dbReference>
<dbReference type="EMBL" id="PCRZ01000008">
    <property type="protein sequence ID" value="PIP30131.1"/>
    <property type="molecule type" value="Genomic_DNA"/>
</dbReference>
<feature type="domain" description="Integrase catalytic" evidence="3">
    <location>
        <begin position="49"/>
        <end position="211"/>
    </location>
</feature>
<comment type="caution">
    <text evidence="4">The sequence shown here is derived from an EMBL/GenBank/DDBJ whole genome shotgun (WGS) entry which is preliminary data.</text>
</comment>
<name>A0A2G9ZAK3_9BACT</name>
<dbReference type="PANTHER" id="PTHR10948:SF23">
    <property type="entry name" value="TRANSPOSASE INSI FOR INSERTION SEQUENCE ELEMENT IS30A-RELATED"/>
    <property type="match status" value="1"/>
</dbReference>
<dbReference type="GO" id="GO:0006313">
    <property type="term" value="P:DNA transposition"/>
    <property type="evidence" value="ECO:0007669"/>
    <property type="project" value="InterPro"/>
</dbReference>
<protein>
    <submittedName>
        <fullName evidence="4">IS30 family transposase</fullName>
    </submittedName>
</protein>
<dbReference type="PROSITE" id="PS01043">
    <property type="entry name" value="TRANSPOSASE_IS30"/>
    <property type="match status" value="1"/>
</dbReference>
<gene>
    <name evidence="4" type="ORF">COX26_00365</name>
</gene>
<dbReference type="SUPFAM" id="SSF53098">
    <property type="entry name" value="Ribonuclease H-like"/>
    <property type="match status" value="1"/>
</dbReference>
<comment type="similarity">
    <text evidence="2">Belongs to the transposase IS30 family.</text>
</comment>
<dbReference type="Gene3D" id="3.30.420.10">
    <property type="entry name" value="Ribonuclease H-like superfamily/Ribonuclease H"/>
    <property type="match status" value="1"/>
</dbReference>
<dbReference type="InterPro" id="IPR051917">
    <property type="entry name" value="Transposase-Integrase"/>
</dbReference>
<proteinExistence type="inferred from homology"/>
<dbReference type="InterPro" id="IPR001584">
    <property type="entry name" value="Integrase_cat-core"/>
</dbReference>
<comment type="function">
    <text evidence="1">Required for the transposition of the insertion element.</text>
</comment>
<dbReference type="InterPro" id="IPR036397">
    <property type="entry name" value="RNaseH_sf"/>
</dbReference>
<dbReference type="GO" id="GO:0004803">
    <property type="term" value="F:transposase activity"/>
    <property type="evidence" value="ECO:0007669"/>
    <property type="project" value="InterPro"/>
</dbReference>
<evidence type="ECO:0000256" key="1">
    <source>
        <dbReference type="ARBA" id="ARBA00002190"/>
    </source>
</evidence>
<evidence type="ECO:0000259" key="3">
    <source>
        <dbReference type="PROSITE" id="PS50994"/>
    </source>
</evidence>
<dbReference type="InterPro" id="IPR001598">
    <property type="entry name" value="Transposase_IS30_CS"/>
</dbReference>
<organism evidence="4 5">
    <name type="scientific">Candidatus Jorgensenbacteria bacterium CG23_combo_of_CG06-09_8_20_14_all_54_14</name>
    <dbReference type="NCBI Taxonomy" id="1974595"/>
    <lineage>
        <taxon>Bacteria</taxon>
        <taxon>Candidatus Joergenseniibacteriota</taxon>
    </lineage>
</organism>
<sequence length="213" mass="24084">MYAQISPGTGLVKAGCLDLRPYLRRKKKGRAPKGMRRREKLIIPARFVIDARPAEVVARVRIGDWEGDTVESVSHKPGVNTLVERKTGLVFITKLTGKTSGATLFAVARRFDCLPPPLKRTLTLDRGPENRHFEALEAQTGVRCFLAHAYHAWERGTNENTNGLIREYFPKKTDFTIIPEEELACVERELNSRPRKRLGWKTPYEAMSVALQG</sequence>
<dbReference type="GO" id="GO:0003677">
    <property type="term" value="F:DNA binding"/>
    <property type="evidence" value="ECO:0007669"/>
    <property type="project" value="InterPro"/>
</dbReference>
<dbReference type="AlphaFoldDB" id="A0A2G9ZAK3"/>
<dbReference type="GO" id="GO:0015074">
    <property type="term" value="P:DNA integration"/>
    <property type="evidence" value="ECO:0007669"/>
    <property type="project" value="InterPro"/>
</dbReference>
<accession>A0A2G9ZAK3</accession>
<dbReference type="InterPro" id="IPR053392">
    <property type="entry name" value="Transposase_IS30-like"/>
</dbReference>
<dbReference type="NCBIfam" id="NF033563">
    <property type="entry name" value="transpos_IS30"/>
    <property type="match status" value="1"/>
</dbReference>
<dbReference type="GO" id="GO:0005829">
    <property type="term" value="C:cytosol"/>
    <property type="evidence" value="ECO:0007669"/>
    <property type="project" value="TreeGrafter"/>
</dbReference>
<dbReference type="PROSITE" id="PS50994">
    <property type="entry name" value="INTEGRASE"/>
    <property type="match status" value="1"/>
</dbReference>
<evidence type="ECO:0000256" key="2">
    <source>
        <dbReference type="ARBA" id="ARBA00006363"/>
    </source>
</evidence>
<evidence type="ECO:0000313" key="5">
    <source>
        <dbReference type="Proteomes" id="UP000228812"/>
    </source>
</evidence>
<dbReference type="Proteomes" id="UP000228812">
    <property type="component" value="Unassembled WGS sequence"/>
</dbReference>
<dbReference type="PANTHER" id="PTHR10948">
    <property type="entry name" value="TRANSPOSASE"/>
    <property type="match status" value="1"/>
</dbReference>
<evidence type="ECO:0000313" key="4">
    <source>
        <dbReference type="EMBL" id="PIP30131.1"/>
    </source>
</evidence>